<dbReference type="AlphaFoldDB" id="A0A845A4N9"/>
<dbReference type="InterPro" id="IPR000014">
    <property type="entry name" value="PAS"/>
</dbReference>
<dbReference type="EMBL" id="WTYH01000001">
    <property type="protein sequence ID" value="MXO93887.1"/>
    <property type="molecule type" value="Genomic_DNA"/>
</dbReference>
<accession>A0A845A4N9</accession>
<name>A0A845A4N9_9SPHN</name>
<dbReference type="InterPro" id="IPR036890">
    <property type="entry name" value="HATPase_C_sf"/>
</dbReference>
<dbReference type="Gene3D" id="3.30.565.10">
    <property type="entry name" value="Histidine kinase-like ATPase, C-terminal domain"/>
    <property type="match status" value="1"/>
</dbReference>
<reference evidence="10 11" key="1">
    <citation type="submission" date="2019-12" db="EMBL/GenBank/DDBJ databases">
        <title>Genomic-based taxomic classification of the family Erythrobacteraceae.</title>
        <authorList>
            <person name="Xu L."/>
        </authorList>
    </citation>
    <scope>NUCLEOTIDE SEQUENCE [LARGE SCALE GENOMIC DNA]</scope>
    <source>
        <strain evidence="10 11">RC4-10-4</strain>
    </source>
</reference>
<keyword evidence="4" id="KW-0808">Transferase</keyword>
<gene>
    <name evidence="10" type="ORF">GRI62_09745</name>
</gene>
<evidence type="ECO:0000256" key="3">
    <source>
        <dbReference type="ARBA" id="ARBA00022553"/>
    </source>
</evidence>
<dbReference type="SMART" id="SM00388">
    <property type="entry name" value="HisKA"/>
    <property type="match status" value="1"/>
</dbReference>
<keyword evidence="6" id="KW-0418">Kinase</keyword>
<dbReference type="InterPro" id="IPR036097">
    <property type="entry name" value="HisK_dim/P_sf"/>
</dbReference>
<dbReference type="OrthoDB" id="9789238at2"/>
<dbReference type="InterPro" id="IPR003661">
    <property type="entry name" value="HisK_dim/P_dom"/>
</dbReference>
<comment type="caution">
    <text evidence="10">The sequence shown here is derived from an EMBL/GenBank/DDBJ whole genome shotgun (WGS) entry which is preliminary data.</text>
</comment>
<dbReference type="PRINTS" id="PR00344">
    <property type="entry name" value="BCTRLSENSOR"/>
</dbReference>
<dbReference type="PROSITE" id="PS50109">
    <property type="entry name" value="HIS_KIN"/>
    <property type="match status" value="1"/>
</dbReference>
<evidence type="ECO:0000256" key="7">
    <source>
        <dbReference type="ARBA" id="ARBA00022840"/>
    </source>
</evidence>
<dbReference type="Pfam" id="PF00512">
    <property type="entry name" value="HisKA"/>
    <property type="match status" value="1"/>
</dbReference>
<keyword evidence="3" id="KW-0597">Phosphoprotein</keyword>
<protein>
    <recommendedName>
        <fullName evidence="2">histidine kinase</fullName>
        <ecNumber evidence="2">2.7.13.3</ecNumber>
    </recommendedName>
</protein>
<dbReference type="Proteomes" id="UP000460626">
    <property type="component" value="Unassembled WGS sequence"/>
</dbReference>
<comment type="catalytic activity">
    <reaction evidence="1">
        <text>ATP + protein L-histidine = ADP + protein N-phospho-L-histidine.</text>
        <dbReference type="EC" id="2.7.13.3"/>
    </reaction>
</comment>
<dbReference type="Gene3D" id="1.10.287.130">
    <property type="match status" value="1"/>
</dbReference>
<dbReference type="Gene3D" id="3.30.450.20">
    <property type="entry name" value="PAS domain"/>
    <property type="match status" value="1"/>
</dbReference>
<dbReference type="Pfam" id="PF02518">
    <property type="entry name" value="HATPase_c"/>
    <property type="match status" value="1"/>
</dbReference>
<keyword evidence="5" id="KW-0547">Nucleotide-binding</keyword>
<dbReference type="SUPFAM" id="SSF47384">
    <property type="entry name" value="Homodimeric domain of signal transducing histidine kinase"/>
    <property type="match status" value="1"/>
</dbReference>
<evidence type="ECO:0000256" key="2">
    <source>
        <dbReference type="ARBA" id="ARBA00012438"/>
    </source>
</evidence>
<evidence type="ECO:0000256" key="5">
    <source>
        <dbReference type="ARBA" id="ARBA00022741"/>
    </source>
</evidence>
<evidence type="ECO:0000259" key="9">
    <source>
        <dbReference type="PROSITE" id="PS50109"/>
    </source>
</evidence>
<dbReference type="InterPro" id="IPR003594">
    <property type="entry name" value="HATPase_dom"/>
</dbReference>
<keyword evidence="11" id="KW-1185">Reference proteome</keyword>
<keyword evidence="8" id="KW-0902">Two-component regulatory system</keyword>
<dbReference type="PANTHER" id="PTHR43065:SF10">
    <property type="entry name" value="PEROXIDE STRESS-ACTIVATED HISTIDINE KINASE MAK3"/>
    <property type="match status" value="1"/>
</dbReference>
<dbReference type="PANTHER" id="PTHR43065">
    <property type="entry name" value="SENSOR HISTIDINE KINASE"/>
    <property type="match status" value="1"/>
</dbReference>
<evidence type="ECO:0000256" key="6">
    <source>
        <dbReference type="ARBA" id="ARBA00022777"/>
    </source>
</evidence>
<dbReference type="InterPro" id="IPR005467">
    <property type="entry name" value="His_kinase_dom"/>
</dbReference>
<dbReference type="SMART" id="SM00387">
    <property type="entry name" value="HATPase_c"/>
    <property type="match status" value="1"/>
</dbReference>
<dbReference type="SUPFAM" id="SSF55785">
    <property type="entry name" value="PYP-like sensor domain (PAS domain)"/>
    <property type="match status" value="1"/>
</dbReference>
<dbReference type="InterPro" id="IPR035965">
    <property type="entry name" value="PAS-like_dom_sf"/>
</dbReference>
<dbReference type="CDD" id="cd00082">
    <property type="entry name" value="HisKA"/>
    <property type="match status" value="1"/>
</dbReference>
<dbReference type="Pfam" id="PF08448">
    <property type="entry name" value="PAS_4"/>
    <property type="match status" value="1"/>
</dbReference>
<organism evidence="10 11">
    <name type="scientific">Aurantiacibacter arachoides</name>
    <dbReference type="NCBI Taxonomy" id="1850444"/>
    <lineage>
        <taxon>Bacteria</taxon>
        <taxon>Pseudomonadati</taxon>
        <taxon>Pseudomonadota</taxon>
        <taxon>Alphaproteobacteria</taxon>
        <taxon>Sphingomonadales</taxon>
        <taxon>Erythrobacteraceae</taxon>
        <taxon>Aurantiacibacter</taxon>
    </lineage>
</organism>
<evidence type="ECO:0000313" key="11">
    <source>
        <dbReference type="Proteomes" id="UP000460626"/>
    </source>
</evidence>
<evidence type="ECO:0000256" key="1">
    <source>
        <dbReference type="ARBA" id="ARBA00000085"/>
    </source>
</evidence>
<dbReference type="SMART" id="SM00091">
    <property type="entry name" value="PAS"/>
    <property type="match status" value="1"/>
</dbReference>
<evidence type="ECO:0000256" key="8">
    <source>
        <dbReference type="ARBA" id="ARBA00023012"/>
    </source>
</evidence>
<dbReference type="InterPro" id="IPR013656">
    <property type="entry name" value="PAS_4"/>
</dbReference>
<dbReference type="InterPro" id="IPR004358">
    <property type="entry name" value="Sig_transdc_His_kin-like_C"/>
</dbReference>
<evidence type="ECO:0000256" key="4">
    <source>
        <dbReference type="ARBA" id="ARBA00022679"/>
    </source>
</evidence>
<sequence>MADQSIILSEEFRKIYEKAPGIIAATNGPNHVFSYANESYKSLVGRADLVGKRVRDVLPEIQAQGIVDLLDRVFSTGEPFVGTKMPMDFNLSGEVHPTRRYVSFIYQPVREASGEVSGLFCEGYDATTEVIATARLVAIQDEFSHVARVNAMGMMAATLAHELNQPLAAICAYASASRRLVSQGRNVTAQLMDALQSIDDAALRAGSIIQTMRDHTKRGETTRAGFNLRSVVSESVKLVRAGGCSSGKEFEEEVPADLSVHGNRTQILQVLVNLNLNACDASSEHRRNIILISAWRSGPSVIVSVKDTGQGLTAGSARDVFTWVETDKEGGTGLGLAICRSILDAHDGRIWLEDSRSTGSDFRFSVPVGPARHER</sequence>
<dbReference type="SUPFAM" id="SSF55874">
    <property type="entry name" value="ATPase domain of HSP90 chaperone/DNA topoisomerase II/histidine kinase"/>
    <property type="match status" value="1"/>
</dbReference>
<dbReference type="RefSeq" id="WP_131453173.1">
    <property type="nucleotide sequence ID" value="NZ_BMJK01000001.1"/>
</dbReference>
<evidence type="ECO:0000313" key="10">
    <source>
        <dbReference type="EMBL" id="MXO93887.1"/>
    </source>
</evidence>
<keyword evidence="7" id="KW-0067">ATP-binding</keyword>
<dbReference type="EC" id="2.7.13.3" evidence="2"/>
<proteinExistence type="predicted"/>
<dbReference type="GO" id="GO:0005524">
    <property type="term" value="F:ATP binding"/>
    <property type="evidence" value="ECO:0007669"/>
    <property type="project" value="UniProtKB-KW"/>
</dbReference>
<dbReference type="GO" id="GO:0000155">
    <property type="term" value="F:phosphorelay sensor kinase activity"/>
    <property type="evidence" value="ECO:0007669"/>
    <property type="project" value="InterPro"/>
</dbReference>
<feature type="domain" description="Histidine kinase" evidence="9">
    <location>
        <begin position="158"/>
        <end position="370"/>
    </location>
</feature>